<dbReference type="Proteomes" id="UP000276133">
    <property type="component" value="Unassembled WGS sequence"/>
</dbReference>
<name>A0A3M7T797_BRAPC</name>
<evidence type="ECO:0000313" key="2">
    <source>
        <dbReference type="EMBL" id="RNA43924.1"/>
    </source>
</evidence>
<feature type="region of interest" description="Disordered" evidence="1">
    <location>
        <begin position="1"/>
        <end position="21"/>
    </location>
</feature>
<reference evidence="2 3" key="1">
    <citation type="journal article" date="2018" name="Sci. Rep.">
        <title>Genomic signatures of local adaptation to the degree of environmental predictability in rotifers.</title>
        <authorList>
            <person name="Franch-Gras L."/>
            <person name="Hahn C."/>
            <person name="Garcia-Roger E.M."/>
            <person name="Carmona M.J."/>
            <person name="Serra M."/>
            <person name="Gomez A."/>
        </authorList>
    </citation>
    <scope>NUCLEOTIDE SEQUENCE [LARGE SCALE GENOMIC DNA]</scope>
    <source>
        <strain evidence="2">HYR1</strain>
    </source>
</reference>
<proteinExistence type="predicted"/>
<sequence>MNPTNLHGFYSSPSSASLNSNNLIEPMTKSKCCEKMFELINCFVIKRSMLKLSTFKISIFKNINLI</sequence>
<evidence type="ECO:0000313" key="3">
    <source>
        <dbReference type="Proteomes" id="UP000276133"/>
    </source>
</evidence>
<feature type="compositionally biased region" description="Low complexity" evidence="1">
    <location>
        <begin position="11"/>
        <end position="21"/>
    </location>
</feature>
<organism evidence="2 3">
    <name type="scientific">Brachionus plicatilis</name>
    <name type="common">Marine rotifer</name>
    <name type="synonym">Brachionus muelleri</name>
    <dbReference type="NCBI Taxonomy" id="10195"/>
    <lineage>
        <taxon>Eukaryota</taxon>
        <taxon>Metazoa</taxon>
        <taxon>Spiralia</taxon>
        <taxon>Gnathifera</taxon>
        <taxon>Rotifera</taxon>
        <taxon>Eurotatoria</taxon>
        <taxon>Monogononta</taxon>
        <taxon>Pseudotrocha</taxon>
        <taxon>Ploima</taxon>
        <taxon>Brachionidae</taxon>
        <taxon>Brachionus</taxon>
    </lineage>
</organism>
<accession>A0A3M7T797</accession>
<gene>
    <name evidence="2" type="ORF">BpHYR1_001309</name>
</gene>
<protein>
    <submittedName>
        <fullName evidence="2">Uncharacterized protein</fullName>
    </submittedName>
</protein>
<dbReference type="EMBL" id="REGN01000172">
    <property type="protein sequence ID" value="RNA43924.1"/>
    <property type="molecule type" value="Genomic_DNA"/>
</dbReference>
<dbReference type="AlphaFoldDB" id="A0A3M7T797"/>
<evidence type="ECO:0000256" key="1">
    <source>
        <dbReference type="SAM" id="MobiDB-lite"/>
    </source>
</evidence>
<comment type="caution">
    <text evidence="2">The sequence shown here is derived from an EMBL/GenBank/DDBJ whole genome shotgun (WGS) entry which is preliminary data.</text>
</comment>
<keyword evidence="3" id="KW-1185">Reference proteome</keyword>